<comment type="caution">
    <text evidence="2">The sequence shown here is derived from an EMBL/GenBank/DDBJ whole genome shotgun (WGS) entry which is preliminary data.</text>
</comment>
<keyword evidence="1" id="KW-0472">Membrane</keyword>
<organism evidence="2 3">
    <name type="scientific">Nocardia ignorata</name>
    <dbReference type="NCBI Taxonomy" id="145285"/>
    <lineage>
        <taxon>Bacteria</taxon>
        <taxon>Bacillati</taxon>
        <taxon>Actinomycetota</taxon>
        <taxon>Actinomycetes</taxon>
        <taxon>Mycobacteriales</taxon>
        <taxon>Nocardiaceae</taxon>
        <taxon>Nocardia</taxon>
    </lineage>
</organism>
<feature type="transmembrane region" description="Helical" evidence="1">
    <location>
        <begin position="464"/>
        <end position="497"/>
    </location>
</feature>
<sequence>MSAATGLQTATVKHPDAMAPVVSLVDELRDLVRSGGRDDLDARLGMVRARLTDPRVRMVVVGEPGAGMSTLVNSMVGTPVSATDGKPSVPVIVEYGRTPTATLVKSDPRGRIERVPVDPLDPGPALISLGVVRAEFAEPSPLLADGLVVMDAPGATTHDKAAWSMIAAADVVLYATDSAAELTPAQLDYLRRVERVCPSVVCVLTKIDRNPHWSLTQRRNRALLDEAGLNFAVAPVSAVLHRQAGETRDPQRDIESGVPQLIDHLREFVVARADSVAVTAAVRDIALVTDQLTVTLRAEADTLRDPRRRAEITQRLAAARTEADQLRQRTATWQVTLVDGSAELGADIEHDLRHRLRSLVREAEAEISRIDPARKWADFATELDARICEAVEENFVMAHYRAVELSEQVAAKFPPDNRTPPLPELRLTNPGEVLEPVQPLEPLESAKAGVGQQFLSALRGSYGGILMVGLATSLLGMSLVNWYSAGAGVLLGVNALWDDRRNRKQRRQAEAKVAVARLADDVIFQVGKESRNRLRTLQRVLRDHYTEIAAEVSRTAEEALRAAEETGLRYGDHRELRLTEIDAGLRTVAALRARAEKLAY</sequence>
<name>A0A4R6PL32_NOCIG</name>
<keyword evidence="1" id="KW-1133">Transmembrane helix</keyword>
<dbReference type="RefSeq" id="WP_067486634.1">
    <property type="nucleotide sequence ID" value="NZ_JBHXPO010000006.1"/>
</dbReference>
<dbReference type="SUPFAM" id="SSF52540">
    <property type="entry name" value="P-loop containing nucleoside triphosphate hydrolases"/>
    <property type="match status" value="1"/>
</dbReference>
<dbReference type="Proteomes" id="UP000295087">
    <property type="component" value="Unassembled WGS sequence"/>
</dbReference>
<dbReference type="EMBL" id="SNXK01000003">
    <property type="protein sequence ID" value="TDP38675.1"/>
    <property type="molecule type" value="Genomic_DNA"/>
</dbReference>
<dbReference type="AlphaFoldDB" id="A0A4R6PL32"/>
<dbReference type="InterPro" id="IPR051943">
    <property type="entry name" value="TRAFAC_Dynamin-like_GTPase"/>
</dbReference>
<reference evidence="2 3" key="1">
    <citation type="submission" date="2019-03" db="EMBL/GenBank/DDBJ databases">
        <title>Genomic Encyclopedia of Type Strains, Phase IV (KMG-IV): sequencing the most valuable type-strain genomes for metagenomic binning, comparative biology and taxonomic classification.</title>
        <authorList>
            <person name="Goeker M."/>
        </authorList>
    </citation>
    <scope>NUCLEOTIDE SEQUENCE [LARGE SCALE GENOMIC DNA]</scope>
    <source>
        <strain evidence="2 3">DSM 44496</strain>
    </source>
</reference>
<dbReference type="Gene3D" id="3.40.50.300">
    <property type="entry name" value="P-loop containing nucleotide triphosphate hydrolases"/>
    <property type="match status" value="1"/>
</dbReference>
<keyword evidence="3" id="KW-1185">Reference proteome</keyword>
<evidence type="ECO:0000313" key="3">
    <source>
        <dbReference type="Proteomes" id="UP000295087"/>
    </source>
</evidence>
<evidence type="ECO:0000313" key="2">
    <source>
        <dbReference type="EMBL" id="TDP38675.1"/>
    </source>
</evidence>
<keyword evidence="1" id="KW-0812">Transmembrane</keyword>
<evidence type="ECO:0000256" key="1">
    <source>
        <dbReference type="SAM" id="Phobius"/>
    </source>
</evidence>
<accession>A0A4R6PL32</accession>
<proteinExistence type="predicted"/>
<gene>
    <name evidence="2" type="ORF">DFR75_103332</name>
</gene>
<dbReference type="InterPro" id="IPR027417">
    <property type="entry name" value="P-loop_NTPase"/>
</dbReference>
<dbReference type="PANTHER" id="PTHR43681">
    <property type="entry name" value="TRANSMEMBRANE GTPASE FZO"/>
    <property type="match status" value="1"/>
</dbReference>
<dbReference type="PANTHER" id="PTHR43681:SF1">
    <property type="entry name" value="SARCALUMENIN"/>
    <property type="match status" value="1"/>
</dbReference>
<protein>
    <submittedName>
        <fullName evidence="2">50S ribosome-binding GTPase</fullName>
    </submittedName>
</protein>